<sequence>MGSESALYEHLLQLEKKLLKPEIRTSQNELNHILADQFFEFGSSGEVLYKDEGIAEEGIGEVKMTLSDFDIHPLSEEIVLATYRIFNEVKKQHSLRSSIWKFTDGRWQMLFHQGTTIGAGQKV</sequence>
<dbReference type="EMBL" id="LNNH01000010">
    <property type="protein sequence ID" value="KWW21917.1"/>
    <property type="molecule type" value="Genomic_DNA"/>
</dbReference>
<proteinExistence type="predicted"/>
<dbReference type="RefSeq" id="WP_061140917.1">
    <property type="nucleotide sequence ID" value="NZ_LNNH01000010.1"/>
</dbReference>
<accession>A0A125QSJ4</accession>
<gene>
    <name evidence="2" type="ORF">AS888_05385</name>
</gene>
<comment type="caution">
    <text evidence="2">The sequence shown here is derived from an EMBL/GenBank/DDBJ whole genome shotgun (WGS) entry which is preliminary data.</text>
</comment>
<dbReference type="Pfam" id="PF14534">
    <property type="entry name" value="DUF4440"/>
    <property type="match status" value="1"/>
</dbReference>
<feature type="domain" description="DUF4440" evidence="1">
    <location>
        <begin position="11"/>
        <end position="109"/>
    </location>
</feature>
<dbReference type="InterPro" id="IPR032710">
    <property type="entry name" value="NTF2-like_dom_sf"/>
</dbReference>
<reference evidence="2 3" key="1">
    <citation type="submission" date="2015-11" db="EMBL/GenBank/DDBJ databases">
        <title>Genome Sequence of Bacillus simplex strain VanAntwerpen2.</title>
        <authorList>
            <person name="Couger M.B."/>
        </authorList>
    </citation>
    <scope>NUCLEOTIDE SEQUENCE [LARGE SCALE GENOMIC DNA]</scope>
    <source>
        <strain evidence="2 3">VanAntwerpen02</strain>
    </source>
</reference>
<dbReference type="AlphaFoldDB" id="A0A125QSJ4"/>
<evidence type="ECO:0000313" key="2">
    <source>
        <dbReference type="EMBL" id="KWW21917.1"/>
    </source>
</evidence>
<protein>
    <submittedName>
        <fullName evidence="2">RNAse H</fullName>
    </submittedName>
</protein>
<keyword evidence="3" id="KW-1185">Reference proteome</keyword>
<evidence type="ECO:0000313" key="3">
    <source>
        <dbReference type="Proteomes" id="UP000064189"/>
    </source>
</evidence>
<name>A0A125QSJ4_9BACI</name>
<dbReference type="Proteomes" id="UP000064189">
    <property type="component" value="Unassembled WGS sequence"/>
</dbReference>
<dbReference type="Gene3D" id="3.10.450.50">
    <property type="match status" value="1"/>
</dbReference>
<evidence type="ECO:0000259" key="1">
    <source>
        <dbReference type="Pfam" id="PF14534"/>
    </source>
</evidence>
<organism evidence="2 3">
    <name type="scientific">Peribacillus simplex</name>
    <dbReference type="NCBI Taxonomy" id="1478"/>
    <lineage>
        <taxon>Bacteria</taxon>
        <taxon>Bacillati</taxon>
        <taxon>Bacillota</taxon>
        <taxon>Bacilli</taxon>
        <taxon>Bacillales</taxon>
        <taxon>Bacillaceae</taxon>
        <taxon>Peribacillus</taxon>
    </lineage>
</organism>
<dbReference type="InterPro" id="IPR027843">
    <property type="entry name" value="DUF4440"/>
</dbReference>
<dbReference type="SUPFAM" id="SSF54427">
    <property type="entry name" value="NTF2-like"/>
    <property type="match status" value="1"/>
</dbReference>